<dbReference type="AlphaFoldDB" id="A0A430PY20"/>
<dbReference type="GO" id="GO:0008270">
    <property type="term" value="F:zinc ion binding"/>
    <property type="evidence" value="ECO:0007669"/>
    <property type="project" value="UniProtKB-KW"/>
</dbReference>
<protein>
    <recommendedName>
        <fullName evidence="12">Nuclear receptor domain-containing protein</fullName>
    </recommendedName>
</protein>
<dbReference type="GO" id="GO:0043565">
    <property type="term" value="F:sequence-specific DNA binding"/>
    <property type="evidence" value="ECO:0007669"/>
    <property type="project" value="InterPro"/>
</dbReference>
<feature type="coiled-coil region" evidence="10">
    <location>
        <begin position="383"/>
        <end position="419"/>
    </location>
</feature>
<dbReference type="Gene3D" id="3.30.50.10">
    <property type="entry name" value="Erythroid Transcription Factor GATA-1, subunit A"/>
    <property type="match status" value="1"/>
</dbReference>
<sequence>MTTSNESRKCDFSPIFIPRPPPPDLLFPHLWGIEKNCNHSLSSLCSSVSSSLSSSSSSSSSTSSSPSMSQSSSISTSVYTTNCSTSYTHSNQHNPITTIDNLFNKKRLSAFNPLPMNLSTNMNIFNKREFPFNNNQEFSSNPLTSSCNPLWLDYYYYYHHHHHRRRDHHDLHDPQNHYHSQSNYHYELNRPTKVFLTNDNYNQLTMINNNNNEEEENNNSLYNHQSKLKFMKHSNEENISATTTTTTTTTTSVTTTTTTMTTTTTTATSISTIPINDTTSNIFMNLNDKFNVKTCKSTKIISQFNKYDPSLKYHKSIKKRNKQSIIDNHNHNNKSIQMTLDNNVNQIDIYTNIDYDNNPDHDPDNDLIQNNNKVKPMDEYSTIDDEDYELDDEQDDNEEQQQQQQLNNYNIEIQLKSNQFMECVVCGDKSSGKHYGQHTCEGCKSFFKRSVRRQLNYTCRSNKQCPIDIHH</sequence>
<dbReference type="SMART" id="SM00399">
    <property type="entry name" value="ZnF_C4"/>
    <property type="match status" value="1"/>
</dbReference>
<comment type="subcellular location">
    <subcellularLocation>
        <location evidence="1">Nucleus</location>
    </subcellularLocation>
</comment>
<comment type="caution">
    <text evidence="13">The sequence shown here is derived from an EMBL/GenBank/DDBJ whole genome shotgun (WGS) entry which is preliminary data.</text>
</comment>
<keyword evidence="14" id="KW-1185">Reference proteome</keyword>
<keyword evidence="9" id="KW-0539">Nucleus</keyword>
<evidence type="ECO:0000256" key="2">
    <source>
        <dbReference type="ARBA" id="ARBA00022723"/>
    </source>
</evidence>
<evidence type="ECO:0000256" key="3">
    <source>
        <dbReference type="ARBA" id="ARBA00022771"/>
    </source>
</evidence>
<proteinExistence type="predicted"/>
<evidence type="ECO:0000256" key="11">
    <source>
        <dbReference type="SAM" id="MobiDB-lite"/>
    </source>
</evidence>
<dbReference type="PRINTS" id="PR00047">
    <property type="entry name" value="STROIDFINGER"/>
</dbReference>
<name>A0A430PY20_SCHBO</name>
<evidence type="ECO:0000256" key="1">
    <source>
        <dbReference type="ARBA" id="ARBA00004123"/>
    </source>
</evidence>
<evidence type="ECO:0000256" key="6">
    <source>
        <dbReference type="ARBA" id="ARBA00023125"/>
    </source>
</evidence>
<keyword evidence="10" id="KW-0175">Coiled coil</keyword>
<evidence type="ECO:0000256" key="5">
    <source>
        <dbReference type="ARBA" id="ARBA00023015"/>
    </source>
</evidence>
<organism evidence="13 14">
    <name type="scientific">Schistosoma bovis</name>
    <name type="common">Blood fluke</name>
    <dbReference type="NCBI Taxonomy" id="6184"/>
    <lineage>
        <taxon>Eukaryota</taxon>
        <taxon>Metazoa</taxon>
        <taxon>Spiralia</taxon>
        <taxon>Lophotrochozoa</taxon>
        <taxon>Platyhelminthes</taxon>
        <taxon>Trematoda</taxon>
        <taxon>Digenea</taxon>
        <taxon>Strigeidida</taxon>
        <taxon>Schistosomatoidea</taxon>
        <taxon>Schistosomatidae</taxon>
        <taxon>Schistosoma</taxon>
    </lineage>
</organism>
<dbReference type="PROSITE" id="PS51030">
    <property type="entry name" value="NUCLEAR_REC_DBD_2"/>
    <property type="match status" value="1"/>
</dbReference>
<evidence type="ECO:0000313" key="14">
    <source>
        <dbReference type="Proteomes" id="UP000290809"/>
    </source>
</evidence>
<keyword evidence="6" id="KW-0238">DNA-binding</keyword>
<keyword evidence="3" id="KW-0863">Zinc-finger</keyword>
<feature type="region of interest" description="Disordered" evidence="11">
    <location>
        <begin position="354"/>
        <end position="379"/>
    </location>
</feature>
<dbReference type="Pfam" id="PF00105">
    <property type="entry name" value="zf-C4"/>
    <property type="match status" value="1"/>
</dbReference>
<evidence type="ECO:0000313" key="13">
    <source>
        <dbReference type="EMBL" id="RTG80337.1"/>
    </source>
</evidence>
<dbReference type="GO" id="GO:0005634">
    <property type="term" value="C:nucleus"/>
    <property type="evidence" value="ECO:0007669"/>
    <property type="project" value="UniProtKB-SubCell"/>
</dbReference>
<keyword evidence="5" id="KW-0805">Transcription regulation</keyword>
<evidence type="ECO:0000256" key="4">
    <source>
        <dbReference type="ARBA" id="ARBA00022833"/>
    </source>
</evidence>
<dbReference type="InterPro" id="IPR013088">
    <property type="entry name" value="Znf_NHR/GATA"/>
</dbReference>
<keyword evidence="7" id="KW-0804">Transcription</keyword>
<dbReference type="STRING" id="6184.A0A430PY20"/>
<accession>A0A430PY20</accession>
<evidence type="ECO:0000259" key="12">
    <source>
        <dbReference type="PROSITE" id="PS51030"/>
    </source>
</evidence>
<evidence type="ECO:0000256" key="7">
    <source>
        <dbReference type="ARBA" id="ARBA00023163"/>
    </source>
</evidence>
<keyword evidence="8" id="KW-0675">Receptor</keyword>
<dbReference type="EMBL" id="QMKO01004246">
    <property type="protein sequence ID" value="RTG80337.1"/>
    <property type="molecule type" value="Genomic_DNA"/>
</dbReference>
<dbReference type="Proteomes" id="UP000290809">
    <property type="component" value="Unassembled WGS sequence"/>
</dbReference>
<dbReference type="GO" id="GO:0003700">
    <property type="term" value="F:DNA-binding transcription factor activity"/>
    <property type="evidence" value="ECO:0007669"/>
    <property type="project" value="InterPro"/>
</dbReference>
<dbReference type="SUPFAM" id="SSF57716">
    <property type="entry name" value="Glucocorticoid receptor-like (DNA-binding domain)"/>
    <property type="match status" value="1"/>
</dbReference>
<reference evidence="13 14" key="1">
    <citation type="journal article" date="2019" name="PLoS Pathog.">
        <title>Genome sequence of the bovine parasite Schistosoma bovis Tanzania.</title>
        <authorList>
            <person name="Oey H."/>
            <person name="Zakrzewski M."/>
            <person name="Gobert G."/>
            <person name="Gravermann K."/>
            <person name="Stoye J."/>
            <person name="Jones M."/>
            <person name="Mcmanus D."/>
            <person name="Krause L."/>
        </authorList>
    </citation>
    <scope>NUCLEOTIDE SEQUENCE [LARGE SCALE GENOMIC DNA]</scope>
    <source>
        <strain evidence="13 14">TAN1997</strain>
    </source>
</reference>
<dbReference type="InterPro" id="IPR001628">
    <property type="entry name" value="Znf_hrmn_rcpt"/>
</dbReference>
<keyword evidence="4" id="KW-0862">Zinc</keyword>
<evidence type="ECO:0000256" key="8">
    <source>
        <dbReference type="ARBA" id="ARBA00023170"/>
    </source>
</evidence>
<evidence type="ECO:0000256" key="9">
    <source>
        <dbReference type="ARBA" id="ARBA00023242"/>
    </source>
</evidence>
<dbReference type="PANTHER" id="PTHR45805">
    <property type="entry name" value="NUCLEAR HORMONE RECEPTOR HR3-RELATED"/>
    <property type="match status" value="1"/>
</dbReference>
<keyword evidence="2" id="KW-0479">Metal-binding</keyword>
<gene>
    <name evidence="13" type="ORF">DC041_0004987</name>
</gene>
<evidence type="ECO:0000256" key="10">
    <source>
        <dbReference type="SAM" id="Coils"/>
    </source>
</evidence>
<feature type="domain" description="Nuclear receptor" evidence="12">
    <location>
        <begin position="420"/>
        <end position="471"/>
    </location>
</feature>
<feature type="non-terminal residue" evidence="13">
    <location>
        <position position="471"/>
    </location>
</feature>
<dbReference type="PROSITE" id="PS00031">
    <property type="entry name" value="NUCLEAR_REC_DBD_1"/>
    <property type="match status" value="1"/>
</dbReference>